<keyword evidence="3" id="KW-1185">Reference proteome</keyword>
<proteinExistence type="predicted"/>
<evidence type="ECO:0000313" key="3">
    <source>
        <dbReference type="Proteomes" id="UP000594454"/>
    </source>
</evidence>
<dbReference type="AlphaFoldDB" id="A0A7R8UUR5"/>
<sequence length="168" mass="19127">MVNGESFSQNTDENDALIGDRVVSNTRANAFTELGTKIRELMEFVNPRHNVHGVIKEQLKARIATYTKAREKLETGKHNRDTTESATQTTRVTLLLNNDKGVGKGSQNNKLLSGHRESNREVTEEALKHKKSKGPQRPTQEKSLPQRKKLDEPTWTRVENKNRLEKRA</sequence>
<feature type="region of interest" description="Disordered" evidence="1">
    <location>
        <begin position="70"/>
        <end position="168"/>
    </location>
</feature>
<organism evidence="2 3">
    <name type="scientific">Hermetia illucens</name>
    <name type="common">Black soldier fly</name>
    <dbReference type="NCBI Taxonomy" id="343691"/>
    <lineage>
        <taxon>Eukaryota</taxon>
        <taxon>Metazoa</taxon>
        <taxon>Ecdysozoa</taxon>
        <taxon>Arthropoda</taxon>
        <taxon>Hexapoda</taxon>
        <taxon>Insecta</taxon>
        <taxon>Pterygota</taxon>
        <taxon>Neoptera</taxon>
        <taxon>Endopterygota</taxon>
        <taxon>Diptera</taxon>
        <taxon>Brachycera</taxon>
        <taxon>Stratiomyomorpha</taxon>
        <taxon>Stratiomyidae</taxon>
        <taxon>Hermetiinae</taxon>
        <taxon>Hermetia</taxon>
    </lineage>
</organism>
<feature type="compositionally biased region" description="Basic and acidic residues" evidence="1">
    <location>
        <begin position="70"/>
        <end position="83"/>
    </location>
</feature>
<evidence type="ECO:0000313" key="2">
    <source>
        <dbReference type="EMBL" id="CAD7087035.1"/>
    </source>
</evidence>
<dbReference type="InParanoid" id="A0A7R8UUR5"/>
<dbReference type="Proteomes" id="UP000594454">
    <property type="component" value="Chromosome 4"/>
</dbReference>
<gene>
    <name evidence="2" type="ORF">HERILL_LOCUS9763</name>
</gene>
<feature type="compositionally biased region" description="Basic and acidic residues" evidence="1">
    <location>
        <begin position="148"/>
        <end position="168"/>
    </location>
</feature>
<evidence type="ECO:0000256" key="1">
    <source>
        <dbReference type="SAM" id="MobiDB-lite"/>
    </source>
</evidence>
<feature type="compositionally biased region" description="Basic and acidic residues" evidence="1">
    <location>
        <begin position="114"/>
        <end position="127"/>
    </location>
</feature>
<accession>A0A7R8UUR5</accession>
<protein>
    <submittedName>
        <fullName evidence="2">Uncharacterized protein</fullName>
    </submittedName>
</protein>
<reference evidence="2 3" key="1">
    <citation type="submission" date="2020-11" db="EMBL/GenBank/DDBJ databases">
        <authorList>
            <person name="Wallbank WR R."/>
            <person name="Pardo Diaz C."/>
            <person name="Kozak K."/>
            <person name="Martin S."/>
            <person name="Jiggins C."/>
            <person name="Moest M."/>
            <person name="Warren A I."/>
            <person name="Generalovic N T."/>
            <person name="Byers J.R.P. K."/>
            <person name="Montejo-Kovacevich G."/>
            <person name="Yen C E."/>
        </authorList>
    </citation>
    <scope>NUCLEOTIDE SEQUENCE [LARGE SCALE GENOMIC DNA]</scope>
</reference>
<feature type="compositionally biased region" description="Polar residues" evidence="1">
    <location>
        <begin position="84"/>
        <end position="96"/>
    </location>
</feature>
<name>A0A7R8UUR5_HERIL</name>
<dbReference type="EMBL" id="LR899012">
    <property type="protein sequence ID" value="CAD7087035.1"/>
    <property type="molecule type" value="Genomic_DNA"/>
</dbReference>